<proteinExistence type="predicted"/>
<protein>
    <submittedName>
        <fullName evidence="3">Class I SAM-dependent methyltransferase</fullName>
    </submittedName>
</protein>
<evidence type="ECO:0000313" key="4">
    <source>
        <dbReference type="Proteomes" id="UP001197247"/>
    </source>
</evidence>
<dbReference type="RefSeq" id="WP_214159318.1">
    <property type="nucleotide sequence ID" value="NZ_JAHBAY010000013.1"/>
</dbReference>
<evidence type="ECO:0000259" key="2">
    <source>
        <dbReference type="Pfam" id="PF08241"/>
    </source>
</evidence>
<dbReference type="Gene3D" id="3.40.50.150">
    <property type="entry name" value="Vaccinia Virus protein VP39"/>
    <property type="match status" value="1"/>
</dbReference>
<dbReference type="InterPro" id="IPR013216">
    <property type="entry name" value="Methyltransf_11"/>
</dbReference>
<dbReference type="EMBL" id="JAHBAY010000013">
    <property type="protein sequence ID" value="MBT0772784.1"/>
    <property type="molecule type" value="Genomic_DNA"/>
</dbReference>
<gene>
    <name evidence="3" type="ORF">KIH74_27815</name>
</gene>
<dbReference type="Pfam" id="PF08241">
    <property type="entry name" value="Methyltransf_11"/>
    <property type="match status" value="1"/>
</dbReference>
<feature type="domain" description="Methyltransferase type 11" evidence="2">
    <location>
        <begin position="154"/>
        <end position="251"/>
    </location>
</feature>
<reference evidence="3 4" key="1">
    <citation type="submission" date="2021-05" db="EMBL/GenBank/DDBJ databases">
        <title>Kineosporia and Streptomyces sp. nov. two new marine actinobacteria isolated from Coral.</title>
        <authorList>
            <person name="Buangrab K."/>
            <person name="Sutthacheep M."/>
            <person name="Yeemin T."/>
            <person name="Harunari E."/>
            <person name="Igarashi Y."/>
            <person name="Kanchanasin P."/>
            <person name="Tanasupawat S."/>
            <person name="Phongsopitanun W."/>
        </authorList>
    </citation>
    <scope>NUCLEOTIDE SEQUENCE [LARGE SCALE GENOMIC DNA]</scope>
    <source>
        <strain evidence="3 4">J2-2</strain>
    </source>
</reference>
<keyword evidence="3" id="KW-0489">Methyltransferase</keyword>
<sequence length="300" mass="31595">MSETLRTVSGPPPIDPFAPAPGGCYTDGVVTVARRDSLRGLDAEQWTTTGSFAIGRASGHLAVLHALPDASIDRDVLTGLLRRELGPGWIHGADGFERILTGVVLSCRPDPMEAWELFYRNTLRGLGEPGTDGLAAVYRHAEELLAGSVSASLLDLGSSFGFFPLRVRSGSLGRPVQVLASDLLPGAGARLGRVSARLGLSLPVLCCDAGAVPLPDRSVDTVTLLHLLEHLDEAHGDRVLAEALRLARRQVIVAVPPEAGPVRTLGLAGLREAGARACPPGGRFRVHEHAGGWLVFSTSP</sequence>
<dbReference type="Proteomes" id="UP001197247">
    <property type="component" value="Unassembled WGS sequence"/>
</dbReference>
<feature type="region of interest" description="Disordered" evidence="1">
    <location>
        <begin position="1"/>
        <end position="20"/>
    </location>
</feature>
<dbReference type="NCBIfam" id="NF041255">
    <property type="entry name" value="mycofact_MftM"/>
    <property type="match status" value="1"/>
</dbReference>
<dbReference type="InterPro" id="IPR029063">
    <property type="entry name" value="SAM-dependent_MTases_sf"/>
</dbReference>
<comment type="caution">
    <text evidence="3">The sequence shown here is derived from an EMBL/GenBank/DDBJ whole genome shotgun (WGS) entry which is preliminary data.</text>
</comment>
<keyword evidence="4" id="KW-1185">Reference proteome</keyword>
<accession>A0ABS5TQM9</accession>
<dbReference type="GO" id="GO:0008168">
    <property type="term" value="F:methyltransferase activity"/>
    <property type="evidence" value="ECO:0007669"/>
    <property type="project" value="UniProtKB-KW"/>
</dbReference>
<evidence type="ECO:0000313" key="3">
    <source>
        <dbReference type="EMBL" id="MBT0772784.1"/>
    </source>
</evidence>
<dbReference type="SUPFAM" id="SSF53335">
    <property type="entry name" value="S-adenosyl-L-methionine-dependent methyltransferases"/>
    <property type="match status" value="1"/>
</dbReference>
<organism evidence="3 4">
    <name type="scientific">Kineosporia corallincola</name>
    <dbReference type="NCBI Taxonomy" id="2835133"/>
    <lineage>
        <taxon>Bacteria</taxon>
        <taxon>Bacillati</taxon>
        <taxon>Actinomycetota</taxon>
        <taxon>Actinomycetes</taxon>
        <taxon>Kineosporiales</taxon>
        <taxon>Kineosporiaceae</taxon>
        <taxon>Kineosporia</taxon>
    </lineage>
</organism>
<feature type="compositionally biased region" description="Pro residues" evidence="1">
    <location>
        <begin position="10"/>
        <end position="19"/>
    </location>
</feature>
<keyword evidence="3" id="KW-0808">Transferase</keyword>
<name>A0ABS5TQM9_9ACTN</name>
<dbReference type="GO" id="GO:0032259">
    <property type="term" value="P:methylation"/>
    <property type="evidence" value="ECO:0007669"/>
    <property type="project" value="UniProtKB-KW"/>
</dbReference>
<evidence type="ECO:0000256" key="1">
    <source>
        <dbReference type="SAM" id="MobiDB-lite"/>
    </source>
</evidence>